<evidence type="ECO:0000313" key="2">
    <source>
        <dbReference type="Proteomes" id="UP000240880"/>
    </source>
</evidence>
<reference evidence="1 2" key="1">
    <citation type="submission" date="2017-04" db="EMBL/GenBank/DDBJ databases">
        <title>Novel microbial lineages endemic to geothermal iron-oxide mats fill important gaps in the evolutionary history of Archaea.</title>
        <authorList>
            <person name="Jay Z.J."/>
            <person name="Beam J.P."/>
            <person name="Dlakic M."/>
            <person name="Rusch D.B."/>
            <person name="Kozubal M.A."/>
            <person name="Inskeep W.P."/>
        </authorList>
    </citation>
    <scope>NUCLEOTIDE SEQUENCE [LARGE SCALE GENOMIC DNA]</scope>
    <source>
        <strain evidence="1">OSP_D</strain>
    </source>
</reference>
<dbReference type="AlphaFoldDB" id="A0A2R6A6D9"/>
<comment type="caution">
    <text evidence="1">The sequence shown here is derived from an EMBL/GenBank/DDBJ whole genome shotgun (WGS) entry which is preliminary data.</text>
</comment>
<evidence type="ECO:0000313" key="1">
    <source>
        <dbReference type="EMBL" id="PSN81885.1"/>
    </source>
</evidence>
<gene>
    <name evidence="1" type="ORF">B9Q01_09595</name>
</gene>
<feature type="non-terminal residue" evidence="1">
    <location>
        <position position="94"/>
    </location>
</feature>
<dbReference type="EMBL" id="NEXC01000124">
    <property type="protein sequence ID" value="PSN81885.1"/>
    <property type="molecule type" value="Genomic_DNA"/>
</dbReference>
<organism evidence="1 2">
    <name type="scientific">Candidatus Marsarchaeota G1 archaeon OSP_D</name>
    <dbReference type="NCBI Taxonomy" id="1978155"/>
    <lineage>
        <taxon>Archaea</taxon>
        <taxon>Candidatus Marsarchaeota</taxon>
        <taxon>Candidatus Marsarchaeota group 1</taxon>
    </lineage>
</organism>
<protein>
    <submittedName>
        <fullName evidence="1">Uncharacterized protein</fullName>
    </submittedName>
</protein>
<name>A0A2R6A6D9_9ARCH</name>
<dbReference type="Proteomes" id="UP000240880">
    <property type="component" value="Unassembled WGS sequence"/>
</dbReference>
<sequence>MGVVVENPCSRGAQRLNRATQLVNLNSAHSLTLPWSPIREQGHPHTQLFLSLLSAFAVVLVSETPNEMGCASVDSNPHVQRLVPTLHHSSDEYS</sequence>
<accession>A0A2R6A6D9</accession>
<proteinExistence type="predicted"/>